<name>A0A1M6LFR1_9FLAO</name>
<keyword evidence="1" id="KW-1133">Transmembrane helix</keyword>
<proteinExistence type="predicted"/>
<dbReference type="EMBL" id="FQYP01000016">
    <property type="protein sequence ID" value="SHJ69958.1"/>
    <property type="molecule type" value="Genomic_DNA"/>
</dbReference>
<dbReference type="SUPFAM" id="SSF47781">
    <property type="entry name" value="RuvA domain 2-like"/>
    <property type="match status" value="3"/>
</dbReference>
<keyword evidence="1" id="KW-0812">Transmembrane</keyword>
<dbReference type="PANTHER" id="PTHR21180:SF32">
    <property type="entry name" value="ENDONUCLEASE_EXONUCLEASE_PHOSPHATASE FAMILY DOMAIN-CONTAINING PROTEIN 1"/>
    <property type="match status" value="1"/>
</dbReference>
<dbReference type="STRING" id="570521.SAMN04488508_11623"/>
<evidence type="ECO:0000313" key="2">
    <source>
        <dbReference type="EMBL" id="SHJ69958.1"/>
    </source>
</evidence>
<evidence type="ECO:0000256" key="1">
    <source>
        <dbReference type="SAM" id="Phobius"/>
    </source>
</evidence>
<dbReference type="PANTHER" id="PTHR21180">
    <property type="entry name" value="ENDONUCLEASE/EXONUCLEASE/PHOSPHATASE FAMILY DOMAIN-CONTAINING PROTEIN 1"/>
    <property type="match status" value="1"/>
</dbReference>
<keyword evidence="1" id="KW-0472">Membrane</keyword>
<dbReference type="InterPro" id="IPR010994">
    <property type="entry name" value="RuvA_2-like"/>
</dbReference>
<dbReference type="InterPro" id="IPR051675">
    <property type="entry name" value="Endo/Exo/Phosphatase_dom_1"/>
</dbReference>
<accession>A0A1M6LFR1</accession>
<feature type="transmembrane region" description="Helical" evidence="1">
    <location>
        <begin position="7"/>
        <end position="26"/>
    </location>
</feature>
<sequence>MNLHFRNGIFLLSIFLFILVIGYYFLIDYKEPKTIALSELVQFQKQVEGLQNDIALQEKTYTLRPFNPNFISDYKGYTLGLSVVELDRLYAYRNKGKWINSVTDFKKVTGVDDAILQRIAPLFKFPDWKKNRANTVFKKRRKKTKKKFLQKRDLNTVSVQELQEVINVPEFVAKRIVKYRSRINGFVHISQLKDIKGLYPYHQKKIKELYQVSSQKKIKKINVNNAEVKELLEVPYFDFEIALDIRDFIKTNGAISDLKELGKIEGFSLDKIDRIALYLTVK</sequence>
<evidence type="ECO:0000313" key="3">
    <source>
        <dbReference type="Proteomes" id="UP000184432"/>
    </source>
</evidence>
<dbReference type="Gene3D" id="1.10.150.280">
    <property type="entry name" value="AF1531-like domain"/>
    <property type="match status" value="1"/>
</dbReference>
<dbReference type="AlphaFoldDB" id="A0A1M6LFR1"/>
<dbReference type="Pfam" id="PF12836">
    <property type="entry name" value="HHH_3"/>
    <property type="match status" value="2"/>
</dbReference>
<dbReference type="GO" id="GO:0015627">
    <property type="term" value="C:type II protein secretion system complex"/>
    <property type="evidence" value="ECO:0007669"/>
    <property type="project" value="TreeGrafter"/>
</dbReference>
<keyword evidence="3" id="KW-1185">Reference proteome</keyword>
<dbReference type="GO" id="GO:0015628">
    <property type="term" value="P:protein secretion by the type II secretion system"/>
    <property type="evidence" value="ECO:0007669"/>
    <property type="project" value="TreeGrafter"/>
</dbReference>
<reference evidence="3" key="1">
    <citation type="submission" date="2016-11" db="EMBL/GenBank/DDBJ databases">
        <authorList>
            <person name="Varghese N."/>
            <person name="Submissions S."/>
        </authorList>
    </citation>
    <scope>NUCLEOTIDE SEQUENCE [LARGE SCALE GENOMIC DNA]</scope>
    <source>
        <strain evidence="3">DSM 22623</strain>
    </source>
</reference>
<protein>
    <submittedName>
        <fullName evidence="2">DNA uptake protein ComE</fullName>
    </submittedName>
</protein>
<organism evidence="2 3">
    <name type="scientific">Aquimarina spongiae</name>
    <dbReference type="NCBI Taxonomy" id="570521"/>
    <lineage>
        <taxon>Bacteria</taxon>
        <taxon>Pseudomonadati</taxon>
        <taxon>Bacteroidota</taxon>
        <taxon>Flavobacteriia</taxon>
        <taxon>Flavobacteriales</taxon>
        <taxon>Flavobacteriaceae</taxon>
        <taxon>Aquimarina</taxon>
    </lineage>
</organism>
<gene>
    <name evidence="2" type="ORF">SAMN04488508_11623</name>
</gene>
<dbReference type="Proteomes" id="UP000184432">
    <property type="component" value="Unassembled WGS sequence"/>
</dbReference>